<dbReference type="EMBL" id="BAUT01000037">
    <property type="protein sequence ID" value="GAE27000.1"/>
    <property type="molecule type" value="Genomic_DNA"/>
</dbReference>
<dbReference type="AlphaFoldDB" id="W4Q4Y3"/>
<accession>W4Q4Y3</accession>
<dbReference type="Proteomes" id="UP000018890">
    <property type="component" value="Unassembled WGS sequence"/>
</dbReference>
<dbReference type="RefSeq" id="WP_034747530.1">
    <property type="nucleotide sequence ID" value="NZ_BAUT01000037.1"/>
</dbReference>
<keyword evidence="2" id="KW-1185">Reference proteome</keyword>
<organism evidence="1 2">
    <name type="scientific">Halalkalibacter wakoensis JCM 9140</name>
    <dbReference type="NCBI Taxonomy" id="1236970"/>
    <lineage>
        <taxon>Bacteria</taxon>
        <taxon>Bacillati</taxon>
        <taxon>Bacillota</taxon>
        <taxon>Bacilli</taxon>
        <taxon>Bacillales</taxon>
        <taxon>Bacillaceae</taxon>
        <taxon>Halalkalibacter</taxon>
    </lineage>
</organism>
<gene>
    <name evidence="1" type="ORF">JCM9140_3110</name>
</gene>
<protein>
    <submittedName>
        <fullName evidence="1">Uncharacterized protein</fullName>
    </submittedName>
</protein>
<proteinExistence type="predicted"/>
<evidence type="ECO:0000313" key="2">
    <source>
        <dbReference type="Proteomes" id="UP000018890"/>
    </source>
</evidence>
<dbReference type="OrthoDB" id="2943947at2"/>
<sequence length="98" mass="11367">MKATVKFTIIQRMQVIQAMNSHRSKLDAGQKQRFDQVTNLVKSNTNLFDSEEMIYIVQALRTYSKGRDGSEGLRKLADRVEQTRIDFQMKHLGKYITA</sequence>
<reference evidence="1" key="1">
    <citation type="journal article" date="2014" name="Genome Announc.">
        <title>Draft Genome Sequences of Three Alkaliphilic Bacillus Strains, Bacillus wakoensis JCM 9140T, Bacillus akibai JCM 9157T, and Bacillus hemicellulosilyticus JCM 9152T.</title>
        <authorList>
            <person name="Yuki M."/>
            <person name="Oshima K."/>
            <person name="Suda W."/>
            <person name="Oshida Y."/>
            <person name="Kitamura K."/>
            <person name="Iida T."/>
            <person name="Hattori M."/>
            <person name="Ohkuma M."/>
        </authorList>
    </citation>
    <scope>NUCLEOTIDE SEQUENCE [LARGE SCALE GENOMIC DNA]</scope>
    <source>
        <strain evidence="1">JCM 9140</strain>
    </source>
</reference>
<name>W4Q4Y3_9BACI</name>
<comment type="caution">
    <text evidence="1">The sequence shown here is derived from an EMBL/GenBank/DDBJ whole genome shotgun (WGS) entry which is preliminary data.</text>
</comment>
<dbReference type="STRING" id="1236970.JCM9140_3110"/>
<evidence type="ECO:0000313" key="1">
    <source>
        <dbReference type="EMBL" id="GAE27000.1"/>
    </source>
</evidence>